<dbReference type="EMBL" id="GGEC01091480">
    <property type="protein sequence ID" value="MBX71964.1"/>
    <property type="molecule type" value="Transcribed_RNA"/>
</dbReference>
<reference evidence="1" key="1">
    <citation type="submission" date="2018-02" db="EMBL/GenBank/DDBJ databases">
        <title>Rhizophora mucronata_Transcriptome.</title>
        <authorList>
            <person name="Meera S.P."/>
            <person name="Sreeshan A."/>
            <person name="Augustine A."/>
        </authorList>
    </citation>
    <scope>NUCLEOTIDE SEQUENCE</scope>
    <source>
        <tissue evidence="1">Leaf</tissue>
    </source>
</reference>
<sequence length="38" mass="4418">MFYHISWLGQCLRYGLARGTTMRNSAPNTQTTLKCHLF</sequence>
<protein>
    <submittedName>
        <fullName evidence="1">Uncharacterized protein</fullName>
    </submittedName>
</protein>
<accession>A0A2P2QYL1</accession>
<evidence type="ECO:0000313" key="1">
    <source>
        <dbReference type="EMBL" id="MBX71964.1"/>
    </source>
</evidence>
<dbReference type="AlphaFoldDB" id="A0A2P2QYL1"/>
<proteinExistence type="predicted"/>
<organism evidence="1">
    <name type="scientific">Rhizophora mucronata</name>
    <name type="common">Asiatic mangrove</name>
    <dbReference type="NCBI Taxonomy" id="61149"/>
    <lineage>
        <taxon>Eukaryota</taxon>
        <taxon>Viridiplantae</taxon>
        <taxon>Streptophyta</taxon>
        <taxon>Embryophyta</taxon>
        <taxon>Tracheophyta</taxon>
        <taxon>Spermatophyta</taxon>
        <taxon>Magnoliopsida</taxon>
        <taxon>eudicotyledons</taxon>
        <taxon>Gunneridae</taxon>
        <taxon>Pentapetalae</taxon>
        <taxon>rosids</taxon>
        <taxon>fabids</taxon>
        <taxon>Malpighiales</taxon>
        <taxon>Rhizophoraceae</taxon>
        <taxon>Rhizophora</taxon>
    </lineage>
</organism>
<name>A0A2P2QYL1_RHIMU</name>